<proteinExistence type="predicted"/>
<sequence>MERRGLLAQHMTVQSTWSKGAHSCRHGQAILTNCGSRESLHHRSKRICHSLSLSTRIDSVARRLQWQAFWRARSARPPSMSGSVASSTRSAGVRHSGKGHDLVCQSRDTTSMKSLDSQAPIQTHFTRRQICATVLTARMNSASFKLLHPIRRTHTASPDLLRRPSQETAVLFRVVPVLARSPLLARAIAGRFTLPWTKIWPSPAASSACLNLSALSAAAVRVSTTF</sequence>
<feature type="compositionally biased region" description="Polar residues" evidence="1">
    <location>
        <begin position="80"/>
        <end position="90"/>
    </location>
</feature>
<organism evidence="2 3">
    <name type="scientific">Delftia lacustris</name>
    <dbReference type="NCBI Taxonomy" id="558537"/>
    <lineage>
        <taxon>Bacteria</taxon>
        <taxon>Pseudomonadati</taxon>
        <taxon>Pseudomonadota</taxon>
        <taxon>Betaproteobacteria</taxon>
        <taxon>Burkholderiales</taxon>
        <taxon>Comamonadaceae</taxon>
        <taxon>Delftia</taxon>
    </lineage>
</organism>
<dbReference type="Proteomes" id="UP000183417">
    <property type="component" value="Unassembled WGS sequence"/>
</dbReference>
<dbReference type="AlphaFoldDB" id="A0A1H3T5C5"/>
<feature type="region of interest" description="Disordered" evidence="1">
    <location>
        <begin position="77"/>
        <end position="103"/>
    </location>
</feature>
<evidence type="ECO:0000313" key="2">
    <source>
        <dbReference type="EMBL" id="SDZ45127.1"/>
    </source>
</evidence>
<evidence type="ECO:0000313" key="3">
    <source>
        <dbReference type="Proteomes" id="UP000183417"/>
    </source>
</evidence>
<protein>
    <submittedName>
        <fullName evidence="2">Uncharacterized protein</fullName>
    </submittedName>
</protein>
<accession>A0A1H3T5C5</accession>
<name>A0A1H3T5C5_9BURK</name>
<reference evidence="2 3" key="1">
    <citation type="submission" date="2016-10" db="EMBL/GenBank/DDBJ databases">
        <authorList>
            <person name="de Groot N.N."/>
        </authorList>
    </citation>
    <scope>NUCLEOTIDE SEQUENCE [LARGE SCALE GENOMIC DNA]</scope>
    <source>
        <strain evidence="2 3">LMG 24775</strain>
    </source>
</reference>
<evidence type="ECO:0000256" key="1">
    <source>
        <dbReference type="SAM" id="MobiDB-lite"/>
    </source>
</evidence>
<gene>
    <name evidence="2" type="ORF">SAMN05421547_12548</name>
</gene>
<dbReference type="EMBL" id="FNPE01000025">
    <property type="protein sequence ID" value="SDZ45127.1"/>
    <property type="molecule type" value="Genomic_DNA"/>
</dbReference>